<evidence type="ECO:0000256" key="5">
    <source>
        <dbReference type="PROSITE-ProRule" id="PRU01161"/>
    </source>
</evidence>
<dbReference type="SUPFAM" id="SSF51101">
    <property type="entry name" value="Mannose-binding lectins"/>
    <property type="match status" value="1"/>
</dbReference>
<feature type="domain" description="PNPLA" evidence="6">
    <location>
        <begin position="1152"/>
        <end position="1366"/>
    </location>
</feature>
<protein>
    <submittedName>
        <fullName evidence="8">ORF2</fullName>
    </submittedName>
</protein>
<dbReference type="SMART" id="SM00915">
    <property type="entry name" value="Jacalin"/>
    <property type="match status" value="1"/>
</dbReference>
<feature type="active site" description="Proton acceptor" evidence="5">
    <location>
        <position position="1353"/>
    </location>
</feature>
<comment type="similarity">
    <text evidence="1">Belongs to the patatin family.</text>
</comment>
<dbReference type="SUPFAM" id="SSF52151">
    <property type="entry name" value="FabD/lysophospholipase-like"/>
    <property type="match status" value="1"/>
</dbReference>
<evidence type="ECO:0000256" key="4">
    <source>
        <dbReference type="ARBA" id="ARBA00023157"/>
    </source>
</evidence>
<dbReference type="Gene3D" id="3.40.1090.10">
    <property type="entry name" value="Cytosolic phospholipase A2 catalytic domain"/>
    <property type="match status" value="1"/>
</dbReference>
<evidence type="ECO:0000256" key="3">
    <source>
        <dbReference type="ARBA" id="ARBA00023098"/>
    </source>
</evidence>
<evidence type="ECO:0000256" key="1">
    <source>
        <dbReference type="ARBA" id="ARBA00010240"/>
    </source>
</evidence>
<dbReference type="GO" id="GO:0004620">
    <property type="term" value="F:phospholipase activity"/>
    <property type="evidence" value="ECO:0007669"/>
    <property type="project" value="TreeGrafter"/>
</dbReference>
<reference evidence="8" key="1">
    <citation type="submission" date="2018-05" db="EMBL/GenBank/DDBJ databases">
        <title>The structural diversity of cytotoxic puwainaphycin and minutissamide lipopeptides is generated by a common biosynthetic pathway employing two alternative starter modules.</title>
        <authorList>
            <person name="Mares J."/>
            <person name="Hajek J."/>
            <person name="Urajova P."/>
            <person name="Kust A."/>
            <person name="Jokela J."/>
            <person name="Saurav K."/>
            <person name="Galica T."/>
            <person name="Capkova K."/>
            <person name="Mattila A."/>
            <person name="Haapaniemi E."/>
            <person name="Permi P."/>
            <person name="Mysterud I."/>
            <person name="Skulberg O.M."/>
            <person name="Karlsen J."/>
            <person name="Fewer D.P."/>
            <person name="Sivonen K."/>
            <person name="Tonnesen H.H."/>
            <person name="Hrouzek P."/>
        </authorList>
    </citation>
    <scope>NUCLEOTIDE SEQUENCE</scope>
    <source>
        <strain evidence="8">CCALA 993</strain>
    </source>
</reference>
<name>A0A346GB22_9NOST</name>
<feature type="short sequence motif" description="GXGXXG" evidence="5">
    <location>
        <begin position="1156"/>
        <end position="1161"/>
    </location>
</feature>
<dbReference type="InterPro" id="IPR013320">
    <property type="entry name" value="ConA-like_dom_sf"/>
</dbReference>
<dbReference type="InterPro" id="IPR036404">
    <property type="entry name" value="Jacalin-like_lectin_dom_sf"/>
</dbReference>
<evidence type="ECO:0000313" key="8">
    <source>
        <dbReference type="EMBL" id="AXN93576.1"/>
    </source>
</evidence>
<organism evidence="8">
    <name type="scientific">Cylindrospermum moravicum CCALA 993</name>
    <dbReference type="NCBI Taxonomy" id="1382638"/>
    <lineage>
        <taxon>Bacteria</taxon>
        <taxon>Bacillati</taxon>
        <taxon>Cyanobacteriota</taxon>
        <taxon>Cyanophyceae</taxon>
        <taxon>Nostocales</taxon>
        <taxon>Nostocaceae</taxon>
        <taxon>Cylindrospermum</taxon>
    </lineage>
</organism>
<dbReference type="InterPro" id="IPR001229">
    <property type="entry name" value="Jacalin-like_lectin_dom"/>
</dbReference>
<dbReference type="GO" id="GO:0016042">
    <property type="term" value="P:lipid catabolic process"/>
    <property type="evidence" value="ECO:0007669"/>
    <property type="project" value="UniProtKB-UniRule"/>
</dbReference>
<keyword evidence="3 5" id="KW-0443">Lipid metabolism</keyword>
<dbReference type="SMART" id="SM00560">
    <property type="entry name" value="LamGL"/>
    <property type="match status" value="2"/>
</dbReference>
<dbReference type="PROSITE" id="PS51635">
    <property type="entry name" value="PNPLA"/>
    <property type="match status" value="1"/>
</dbReference>
<dbReference type="PROSITE" id="PS51752">
    <property type="entry name" value="JACALIN_LECTIN"/>
    <property type="match status" value="1"/>
</dbReference>
<proteinExistence type="inferred from homology"/>
<dbReference type="SUPFAM" id="SSF49899">
    <property type="entry name" value="Concanavalin A-like lectins/glucanases"/>
    <property type="match status" value="3"/>
</dbReference>
<dbReference type="Gene3D" id="2.100.10.30">
    <property type="entry name" value="Jacalin-like lectin domain"/>
    <property type="match status" value="1"/>
</dbReference>
<dbReference type="InterPro" id="IPR006558">
    <property type="entry name" value="LamG-like"/>
</dbReference>
<dbReference type="InterPro" id="IPR016035">
    <property type="entry name" value="Acyl_Trfase/lysoPLipase"/>
</dbReference>
<dbReference type="Pfam" id="PF01419">
    <property type="entry name" value="Jacalin"/>
    <property type="match status" value="1"/>
</dbReference>
<dbReference type="PANTHER" id="PTHR32176">
    <property type="entry name" value="XYLOSE ISOMERASE"/>
    <property type="match status" value="1"/>
</dbReference>
<feature type="short sequence motif" description="GXSXG" evidence="5">
    <location>
        <begin position="1188"/>
        <end position="1192"/>
    </location>
</feature>
<feature type="domain" description="Jacalin-type lectin" evidence="7">
    <location>
        <begin position="151"/>
        <end position="312"/>
    </location>
</feature>
<dbReference type="InterPro" id="IPR002641">
    <property type="entry name" value="PNPLA_dom"/>
</dbReference>
<keyword evidence="2" id="KW-0732">Signal</keyword>
<evidence type="ECO:0000259" key="7">
    <source>
        <dbReference type="PROSITE" id="PS51752"/>
    </source>
</evidence>
<keyword evidence="4" id="KW-1015">Disulfide bond</keyword>
<keyword evidence="5" id="KW-0378">Hydrolase</keyword>
<dbReference type="Pfam" id="PF13385">
    <property type="entry name" value="Laminin_G_3"/>
    <property type="match status" value="3"/>
</dbReference>
<gene>
    <name evidence="8" type="primary">orf2</name>
</gene>
<sequence>MVISEQEQTLKWSPSQKYDTGLLTSIALDNQGNCLETHVGSVNLYYRVAQLNVADKTVAWSPSQQYDTGSLTSIALDNQGNCLETHVGSVNLYYRVGKLNVTDKTVAWSPSQQYDTGSLTNIALDNQGNCLETHVGSGNLYYRISIIEISYKELGPAGSSIEGKTFSSIQPKVEASKSRIKSIRVNAGWAINKIQVQYENTAASPPEIYDSPAFGREGGTLSEFRLEAGDYLTGVSGSWGAGSPGHPKTEIITLQFHTHKGIKSQEFGGGNPQKQVEPFSLVAPEGWEIVGFFGACGDPDNCLARLGVYSTTPVTAAPLAAVKPEKLQPGIPSMAQVPQSVLEFDGQNNCVNLGKKPTFKIEKNITIEAWIYATTEQKEWTGIVSNIFDTGATESGYGLLFNGKTGIYFGLKIPSQGIEYLSSGANSLKLNEWNHIAGTYDGQQLKVYVNGVEKASKALPSNNIHYNPEKDLLIGMYRDDDEAYPFKGQIAEVRLWNCVRSATELQRDMRQTLAGNEPGLVGYWPLNEGTGTTVQDKTNNANQGTITGSPTWVKAEIPIEVKQQPAPPNLQPVLNFDGQDDFVELAAKSIPSGSEITVNFWSYGGSLSPKHSSIIAAKGPNNERILNIHLPWGESKIYFDSGNQASGFDRIDKVAQASDYKEKWSHWAFTKNVTTGEMKIYLNGELWHSGTGKNMPLIPATRVTLGCFSNSQLYHHGMISELQIWNKARSQDEIKADMARRLVGNEPGLVGYWPLNEGTGTTVQDKTKNANHGTISGNATWVQAEIPIEVKQQPVIASPPNLQPVLNFDGQNDYITCPGAIVANSYTKEAWVKLAEPLSANNVLSGHHHALFMPNGLLAAGHNGQWWFVKDSSTSPANTWLHVAVTYDSQTKVMCLYRDGRLVSQASDVPPFTPSDHALLIGSHLSSSLFRGQISEARVWNKALSQTEIQSNLSHRLVGNEPGLVGYWPLNEGTGTTVQDKTNNGNHGTISGNAVWVQAEIPIEVKQSQPPTAPQEQPQQYIQPEVSVVTQEQPQPDIQPEVAVVTQEQPQPDIQPEAPVVTQEQPQPDIQPEAPVVTQEQPQPDIQPVTPVMTEEQSQADIQPEAPVVAQEQPQPDIQGQPLVIIKEHSESAIVKQPQEQPKKRSYPYRILSIDGGGIRGIIPAMILAEIERRTGKPISSMFDLFAGTSTGGILALGLTKPKPNPNAPAYSEGVPEPAYSAQALVSMFAKYGSEIFYEPIIEELLGNLDDIIKPKYTSEGREDVLKRFFDFTPLQETLKEVFITSYDIELRTPVFFTSNPKKQNTQSHSFRRICRGFTMKQAAMATSAAPTYFSPYRIQTSQSPSSFYNLVDGGVFANNPTSLALMEAMNNAKAAAERGEETWNIDDILVVSLGTGSLTKVYPYNEAKNWGLIGWVRPLINIILDATSQSVSCELEQLLRAPANSQKQYYRFQAYLDERLEPMDNAKAENIRMLTRVAKQIIDEREEDIEELCNELMR</sequence>
<dbReference type="Gene3D" id="2.60.120.200">
    <property type="match status" value="3"/>
</dbReference>
<evidence type="ECO:0000259" key="6">
    <source>
        <dbReference type="PROSITE" id="PS51635"/>
    </source>
</evidence>
<accession>A0A346GB22</accession>
<dbReference type="GO" id="GO:0047372">
    <property type="term" value="F:monoacylglycerol lipase activity"/>
    <property type="evidence" value="ECO:0007669"/>
    <property type="project" value="TreeGrafter"/>
</dbReference>
<dbReference type="PANTHER" id="PTHR32176:SF92">
    <property type="entry name" value="XYLOSE ISOMERASE"/>
    <property type="match status" value="1"/>
</dbReference>
<keyword evidence="5" id="KW-0442">Lipid degradation</keyword>
<dbReference type="CDD" id="cd09302">
    <property type="entry name" value="Jacalin_like"/>
    <property type="match status" value="1"/>
</dbReference>
<feature type="short sequence motif" description="DGA/G" evidence="5">
    <location>
        <begin position="1353"/>
        <end position="1355"/>
    </location>
</feature>
<evidence type="ECO:0000256" key="2">
    <source>
        <dbReference type="ARBA" id="ARBA00022729"/>
    </source>
</evidence>
<dbReference type="EMBL" id="MH325197">
    <property type="protein sequence ID" value="AXN93576.1"/>
    <property type="molecule type" value="Genomic_DNA"/>
</dbReference>
<feature type="active site" description="Nucleophile" evidence="5">
    <location>
        <position position="1190"/>
    </location>
</feature>
<dbReference type="Pfam" id="PF01734">
    <property type="entry name" value="Patatin"/>
    <property type="match status" value="1"/>
</dbReference>